<gene>
    <name evidence="2" type="ORF">MFMK1_001945</name>
</gene>
<name>A0AAU0ULX6_9FIRM</name>
<feature type="transmembrane region" description="Helical" evidence="1">
    <location>
        <begin position="36"/>
        <end position="56"/>
    </location>
</feature>
<proteinExistence type="predicted"/>
<organism evidence="2 3">
    <name type="scientific">Metallumcola ferriviriculae</name>
    <dbReference type="NCBI Taxonomy" id="3039180"/>
    <lineage>
        <taxon>Bacteria</taxon>
        <taxon>Bacillati</taxon>
        <taxon>Bacillota</taxon>
        <taxon>Clostridia</taxon>
        <taxon>Neomoorellales</taxon>
        <taxon>Desulfitibacteraceae</taxon>
        <taxon>Metallumcola</taxon>
    </lineage>
</organism>
<dbReference type="EMBL" id="CP121694">
    <property type="protein sequence ID" value="WRO22121.1"/>
    <property type="molecule type" value="Genomic_DNA"/>
</dbReference>
<dbReference type="AlphaFoldDB" id="A0AAU0ULX6"/>
<evidence type="ECO:0000313" key="2">
    <source>
        <dbReference type="EMBL" id="WRO22121.1"/>
    </source>
</evidence>
<keyword evidence="3" id="KW-1185">Reference proteome</keyword>
<keyword evidence="1" id="KW-1133">Transmembrane helix</keyword>
<reference evidence="2 3" key="1">
    <citation type="submission" date="2023-04" db="EMBL/GenBank/DDBJ databases">
        <authorList>
            <person name="Hsu D."/>
        </authorList>
    </citation>
    <scope>NUCLEOTIDE SEQUENCE [LARGE SCALE GENOMIC DNA]</scope>
    <source>
        <strain evidence="2 3">MK1</strain>
    </source>
</reference>
<dbReference type="KEGG" id="dbc:MFMK1_001945"/>
<sequence>MMKKRFNNILRSLSQRKGLLTVNPLAFGERNVKRPAFGLILIAIVVVVSASLIFSANPKEAFDLKKTKAKATVFSTRETDLLKIGEAAFNHYYASFMGEDIPEEYRITSYQLNDISLFAGDKKEFCVHINSNYSTTGLYFMSANGSFKSTDTGYEAEGDNSEFRIKSLGNNEYQIVSKGTGGGHQGLLPADPADQKTFVEDNINTIMSSPKESSNPQDYIDAHQTEYNAILALDVNALPYLFTEFKKGGQTGLKGHIMVSLCRDILSEEDIKYDATGPQDWYDTYEAHVLHIRDLNSTEFIKDNYPKSYILLWATGTVYDALPVKITWRKDNEGHKLEDYHILPSVWNGAIYDRASYRQVFYKEFAEADGSPQVVPEGAKIVVSFFQNAPDEVSVTRDPFTFDRFPLHASRPYVDLNMTFDTTADGDAALYTLPIEYDDNAVLYYVLTCRWENGNELELAFAVQG</sequence>
<protein>
    <submittedName>
        <fullName evidence="2">Uncharacterized protein</fullName>
    </submittedName>
</protein>
<dbReference type="RefSeq" id="WP_366921541.1">
    <property type="nucleotide sequence ID" value="NZ_CP121694.1"/>
</dbReference>
<evidence type="ECO:0000256" key="1">
    <source>
        <dbReference type="SAM" id="Phobius"/>
    </source>
</evidence>
<dbReference type="Proteomes" id="UP001329915">
    <property type="component" value="Chromosome"/>
</dbReference>
<accession>A0AAU0ULX6</accession>
<evidence type="ECO:0000313" key="3">
    <source>
        <dbReference type="Proteomes" id="UP001329915"/>
    </source>
</evidence>
<keyword evidence="1" id="KW-0812">Transmembrane</keyword>
<keyword evidence="1" id="KW-0472">Membrane</keyword>